<protein>
    <submittedName>
        <fullName evidence="1">Uncharacterized protein</fullName>
    </submittedName>
</protein>
<evidence type="ECO:0000313" key="2">
    <source>
        <dbReference type="Proteomes" id="UP001054252"/>
    </source>
</evidence>
<dbReference type="PANTHER" id="PTHR36795:SF2">
    <property type="entry name" value="OS01G0938400 PROTEIN"/>
    <property type="match status" value="1"/>
</dbReference>
<evidence type="ECO:0000313" key="1">
    <source>
        <dbReference type="EMBL" id="GKV07828.1"/>
    </source>
</evidence>
<organism evidence="1 2">
    <name type="scientific">Rubroshorea leprosula</name>
    <dbReference type="NCBI Taxonomy" id="152421"/>
    <lineage>
        <taxon>Eukaryota</taxon>
        <taxon>Viridiplantae</taxon>
        <taxon>Streptophyta</taxon>
        <taxon>Embryophyta</taxon>
        <taxon>Tracheophyta</taxon>
        <taxon>Spermatophyta</taxon>
        <taxon>Magnoliopsida</taxon>
        <taxon>eudicotyledons</taxon>
        <taxon>Gunneridae</taxon>
        <taxon>Pentapetalae</taxon>
        <taxon>rosids</taxon>
        <taxon>malvids</taxon>
        <taxon>Malvales</taxon>
        <taxon>Dipterocarpaceae</taxon>
        <taxon>Rubroshorea</taxon>
    </lineage>
</organism>
<dbReference type="AlphaFoldDB" id="A0AAV5J5L1"/>
<name>A0AAV5J5L1_9ROSI</name>
<accession>A0AAV5J5L1</accession>
<gene>
    <name evidence="1" type="ORF">SLEP1_g19541</name>
</gene>
<dbReference type="EMBL" id="BPVZ01000028">
    <property type="protein sequence ID" value="GKV07828.1"/>
    <property type="molecule type" value="Genomic_DNA"/>
</dbReference>
<sequence>MASTAAKFRYQKLRNEGGTDAGDEGEKVLAKPRSSYSLKRVSMKRRFRLKIPGLRRFAKGKWKMASSVRVSFGKVMKRLKESQAHFGDLFAGNYLFMQVSPSSLNFIQKSCEGPTALNGIPSRYSLPKVNA</sequence>
<dbReference type="Proteomes" id="UP001054252">
    <property type="component" value="Unassembled WGS sequence"/>
</dbReference>
<keyword evidence="2" id="KW-1185">Reference proteome</keyword>
<proteinExistence type="predicted"/>
<comment type="caution">
    <text evidence="1">The sequence shown here is derived from an EMBL/GenBank/DDBJ whole genome shotgun (WGS) entry which is preliminary data.</text>
</comment>
<dbReference type="PANTHER" id="PTHR36795">
    <property type="entry name" value="OS01G0938400 PROTEIN"/>
    <property type="match status" value="1"/>
</dbReference>
<reference evidence="1 2" key="1">
    <citation type="journal article" date="2021" name="Commun. Biol.">
        <title>The genome of Shorea leprosula (Dipterocarpaceae) highlights the ecological relevance of drought in aseasonal tropical rainforests.</title>
        <authorList>
            <person name="Ng K.K.S."/>
            <person name="Kobayashi M.J."/>
            <person name="Fawcett J.A."/>
            <person name="Hatakeyama M."/>
            <person name="Paape T."/>
            <person name="Ng C.H."/>
            <person name="Ang C.C."/>
            <person name="Tnah L.H."/>
            <person name="Lee C.T."/>
            <person name="Nishiyama T."/>
            <person name="Sese J."/>
            <person name="O'Brien M.J."/>
            <person name="Copetti D."/>
            <person name="Mohd Noor M.I."/>
            <person name="Ong R.C."/>
            <person name="Putra M."/>
            <person name="Sireger I.Z."/>
            <person name="Indrioko S."/>
            <person name="Kosugi Y."/>
            <person name="Izuno A."/>
            <person name="Isagi Y."/>
            <person name="Lee S.L."/>
            <person name="Shimizu K.K."/>
        </authorList>
    </citation>
    <scope>NUCLEOTIDE SEQUENCE [LARGE SCALE GENOMIC DNA]</scope>
    <source>
        <strain evidence="1">214</strain>
    </source>
</reference>